<keyword evidence="2" id="KW-1133">Transmembrane helix</keyword>
<protein>
    <submittedName>
        <fullName evidence="3">Uncharacterized protein</fullName>
    </submittedName>
</protein>
<feature type="transmembrane region" description="Helical" evidence="2">
    <location>
        <begin position="38"/>
        <end position="59"/>
    </location>
</feature>
<dbReference type="Proteomes" id="UP000530928">
    <property type="component" value="Unassembled WGS sequence"/>
</dbReference>
<evidence type="ECO:0000256" key="1">
    <source>
        <dbReference type="SAM" id="MobiDB-lite"/>
    </source>
</evidence>
<gene>
    <name evidence="3" type="ORF">HNR30_008883</name>
</gene>
<comment type="caution">
    <text evidence="3">The sequence shown here is derived from an EMBL/GenBank/DDBJ whole genome shotgun (WGS) entry which is preliminary data.</text>
</comment>
<dbReference type="AlphaFoldDB" id="A0A7W0CUL7"/>
<reference evidence="3 4" key="1">
    <citation type="submission" date="2020-07" db="EMBL/GenBank/DDBJ databases">
        <title>Genomic Encyclopedia of Type Strains, Phase IV (KMG-IV): sequencing the most valuable type-strain genomes for metagenomic binning, comparative biology and taxonomic classification.</title>
        <authorList>
            <person name="Goeker M."/>
        </authorList>
    </citation>
    <scope>NUCLEOTIDE SEQUENCE [LARGE SCALE GENOMIC DNA]</scope>
    <source>
        <strain evidence="3 4">DSM 45533</strain>
    </source>
</reference>
<evidence type="ECO:0000313" key="4">
    <source>
        <dbReference type="Proteomes" id="UP000530928"/>
    </source>
</evidence>
<organism evidence="3 4">
    <name type="scientific">Nonomuraea soli</name>
    <dbReference type="NCBI Taxonomy" id="1032476"/>
    <lineage>
        <taxon>Bacteria</taxon>
        <taxon>Bacillati</taxon>
        <taxon>Actinomycetota</taxon>
        <taxon>Actinomycetes</taxon>
        <taxon>Streptosporangiales</taxon>
        <taxon>Streptosporangiaceae</taxon>
        <taxon>Nonomuraea</taxon>
    </lineage>
</organism>
<feature type="region of interest" description="Disordered" evidence="1">
    <location>
        <begin position="1"/>
        <end position="26"/>
    </location>
</feature>
<accession>A0A7W0CUL7</accession>
<keyword evidence="4" id="KW-1185">Reference proteome</keyword>
<sequence>MTYTDDDLRSLLRERSERGPTRGPDVTEIRRQGALLRAYRWVMGTVGMVVAGAAVLLLWPDAATGPRTTQVAAAPARSVDPVLGDLPYLDERGAMDAVSMGSSAIGEDLAATGERVRVRVVCEEPRSWVVASGKGEGSVGRCGDGVWTTVIGGAPGKVRVWVFPPDAAITEADPRSCAVYHAEAGTCDGRYRATDLLRYDIALDLAADLGVKPGSWRAGVYGDA</sequence>
<name>A0A7W0CUL7_9ACTN</name>
<keyword evidence="2" id="KW-0472">Membrane</keyword>
<evidence type="ECO:0000256" key="2">
    <source>
        <dbReference type="SAM" id="Phobius"/>
    </source>
</evidence>
<evidence type="ECO:0000313" key="3">
    <source>
        <dbReference type="EMBL" id="MBA2897485.1"/>
    </source>
</evidence>
<dbReference type="RefSeq" id="WP_181616184.1">
    <property type="nucleotide sequence ID" value="NZ_BAABAM010000013.1"/>
</dbReference>
<proteinExistence type="predicted"/>
<keyword evidence="2" id="KW-0812">Transmembrane</keyword>
<dbReference type="EMBL" id="JACDUR010000011">
    <property type="protein sequence ID" value="MBA2897485.1"/>
    <property type="molecule type" value="Genomic_DNA"/>
</dbReference>